<keyword evidence="4" id="KW-0808">Transferase</keyword>
<evidence type="ECO:0000256" key="11">
    <source>
        <dbReference type="ARBA" id="ARBA00023264"/>
    </source>
</evidence>
<dbReference type="Proteomes" id="UP000006565">
    <property type="component" value="Chromosome"/>
</dbReference>
<evidence type="ECO:0000256" key="4">
    <source>
        <dbReference type="ARBA" id="ARBA00022679"/>
    </source>
</evidence>
<evidence type="ECO:0000256" key="7">
    <source>
        <dbReference type="ARBA" id="ARBA00022989"/>
    </source>
</evidence>
<evidence type="ECO:0000256" key="1">
    <source>
        <dbReference type="ARBA" id="ARBA00004651"/>
    </source>
</evidence>
<protein>
    <submittedName>
        <fullName evidence="14">Phospholipase D/Transphosphatidylase</fullName>
    </submittedName>
</protein>
<dbReference type="InterPro" id="IPR025202">
    <property type="entry name" value="PLD-like_dom"/>
</dbReference>
<feature type="domain" description="PLD phosphodiesterase" evidence="13">
    <location>
        <begin position="228"/>
        <end position="255"/>
    </location>
</feature>
<accession>E1REU8</accession>
<evidence type="ECO:0000256" key="9">
    <source>
        <dbReference type="ARBA" id="ARBA00023136"/>
    </source>
</evidence>
<dbReference type="PANTHER" id="PTHR21248:SF22">
    <property type="entry name" value="PHOSPHOLIPASE D"/>
    <property type="match status" value="1"/>
</dbReference>
<evidence type="ECO:0000256" key="12">
    <source>
        <dbReference type="SAM" id="Phobius"/>
    </source>
</evidence>
<evidence type="ECO:0000256" key="3">
    <source>
        <dbReference type="ARBA" id="ARBA00022516"/>
    </source>
</evidence>
<evidence type="ECO:0000256" key="10">
    <source>
        <dbReference type="ARBA" id="ARBA00023209"/>
    </source>
</evidence>
<dbReference type="PANTHER" id="PTHR21248">
    <property type="entry name" value="CARDIOLIPIN SYNTHASE"/>
    <property type="match status" value="1"/>
</dbReference>
<keyword evidence="9 12" id="KW-0472">Membrane</keyword>
<name>E1REU8_METP4</name>
<evidence type="ECO:0000256" key="6">
    <source>
        <dbReference type="ARBA" id="ARBA00022737"/>
    </source>
</evidence>
<dbReference type="Gene3D" id="3.30.870.10">
    <property type="entry name" value="Endonuclease Chain A"/>
    <property type="match status" value="2"/>
</dbReference>
<dbReference type="RefSeq" id="WP_013329296.1">
    <property type="nucleotide sequence ID" value="NC_014507.1"/>
</dbReference>
<evidence type="ECO:0000313" key="15">
    <source>
        <dbReference type="Proteomes" id="UP000006565"/>
    </source>
</evidence>
<comment type="subcellular location">
    <subcellularLocation>
        <location evidence="1">Cell membrane</location>
        <topology evidence="1">Multi-pass membrane protein</topology>
    </subcellularLocation>
</comment>
<dbReference type="CDD" id="cd09110">
    <property type="entry name" value="PLDc_CLS_1"/>
    <property type="match status" value="1"/>
</dbReference>
<dbReference type="Pfam" id="PF13091">
    <property type="entry name" value="PLDc_2"/>
    <property type="match status" value="2"/>
</dbReference>
<dbReference type="NCBIfam" id="TIGR04265">
    <property type="entry name" value="bac_cardiolipin"/>
    <property type="match status" value="1"/>
</dbReference>
<evidence type="ECO:0000256" key="8">
    <source>
        <dbReference type="ARBA" id="ARBA00023098"/>
    </source>
</evidence>
<dbReference type="InterPro" id="IPR001736">
    <property type="entry name" value="PLipase_D/transphosphatidylase"/>
</dbReference>
<dbReference type="FunFam" id="3.30.870.10:FF:000014">
    <property type="entry name" value="Cardiolipin synthase"/>
    <property type="match status" value="1"/>
</dbReference>
<dbReference type="Pfam" id="PF13396">
    <property type="entry name" value="PLDc_N"/>
    <property type="match status" value="1"/>
</dbReference>
<feature type="transmembrane region" description="Helical" evidence="12">
    <location>
        <begin position="20"/>
        <end position="37"/>
    </location>
</feature>
<dbReference type="eggNOG" id="arCOG02039">
    <property type="taxonomic scope" value="Archaea"/>
</dbReference>
<dbReference type="EMBL" id="CP002117">
    <property type="protein sequence ID" value="ADN36119.1"/>
    <property type="molecule type" value="Genomic_DNA"/>
</dbReference>
<keyword evidence="6" id="KW-0677">Repeat</keyword>
<keyword evidence="10" id="KW-0594">Phospholipid biosynthesis</keyword>
<dbReference type="GeneID" id="9743828"/>
<dbReference type="SMART" id="SM00155">
    <property type="entry name" value="PLDc"/>
    <property type="match status" value="2"/>
</dbReference>
<keyword evidence="7 12" id="KW-1133">Transmembrane helix</keyword>
<feature type="transmembrane region" description="Helical" evidence="12">
    <location>
        <begin position="44"/>
        <end position="66"/>
    </location>
</feature>
<dbReference type="KEGG" id="mpi:Mpet_1359"/>
<dbReference type="InterPro" id="IPR022924">
    <property type="entry name" value="Cardiolipin_synthase"/>
</dbReference>
<keyword evidence="11" id="KW-1208">Phospholipid metabolism</keyword>
<dbReference type="InterPro" id="IPR027379">
    <property type="entry name" value="CLS_N"/>
</dbReference>
<dbReference type="AlphaFoldDB" id="E1REU8"/>
<organism evidence="14 15">
    <name type="scientific">Methanolacinia petrolearia (strain DSM 11571 / OCM 486 / SEBR 4847)</name>
    <name type="common">Methanoplanus petrolearius</name>
    <dbReference type="NCBI Taxonomy" id="679926"/>
    <lineage>
        <taxon>Archaea</taxon>
        <taxon>Methanobacteriati</taxon>
        <taxon>Methanobacteriota</taxon>
        <taxon>Stenosarchaea group</taxon>
        <taxon>Methanomicrobia</taxon>
        <taxon>Methanomicrobiales</taxon>
        <taxon>Methanomicrobiaceae</taxon>
        <taxon>Methanolacinia</taxon>
    </lineage>
</organism>
<dbReference type="GO" id="GO:0008808">
    <property type="term" value="F:cardiolipin synthase activity"/>
    <property type="evidence" value="ECO:0007669"/>
    <property type="project" value="InterPro"/>
</dbReference>
<dbReference type="GO" id="GO:0005886">
    <property type="term" value="C:plasma membrane"/>
    <property type="evidence" value="ECO:0007669"/>
    <property type="project" value="UniProtKB-SubCell"/>
</dbReference>
<dbReference type="HOGENOM" id="CLU_038053_1_1_2"/>
<dbReference type="OrthoDB" id="169510at2157"/>
<dbReference type="PROSITE" id="PS50035">
    <property type="entry name" value="PLD"/>
    <property type="match status" value="2"/>
</dbReference>
<gene>
    <name evidence="14" type="ordered locus">Mpet_1359</name>
</gene>
<dbReference type="CDD" id="cd09112">
    <property type="entry name" value="PLDc_CLS_2"/>
    <property type="match status" value="1"/>
</dbReference>
<sequence length="492" mass="56485">MSATYYYLWSTDGGLLSDLYILILIINIIMVISIIFFERKKPSAALLWVAVLLFIPVFGFVAYLIFGQTIYKERIFKIKEDDDRRIREIISRQLAMVKSIRFLPGEKAGDYNRMREMLLATNYATITGDNEVEIYTEGEKKFEALIDAINSAEESINFQYYIIRNDELSKRIVSALSEKARQGVKVRVLGDAVGCHRLPRNFFRELKDAGGETAFFFRSKYLHINMRINYRNHRKIVVIDGKTGFVGGFNVGDEYLGKGPLGYWRDTHLKISGSAVYSLQARFFLDWNHAAEQDLEFFNTFYFPEMIPKEGSVMQVVSSGPDSRGECIKMGYLQLINNATESTYIQTPYFIPDQSLLDALTIAAESGIDVRIMFPCKPDHPFVYWAGFSYLWDLVEAGVRVFLYDKGFIHAKTIVVDGLVSSVGSANWDIRSFRLNFETNAFIYDDEVSAELKKAFEDDLEYCTEVTCEDYYKRTHAVMFKESVSRLLSGIL</sequence>
<evidence type="ECO:0000256" key="2">
    <source>
        <dbReference type="ARBA" id="ARBA00022475"/>
    </source>
</evidence>
<keyword evidence="5 12" id="KW-0812">Transmembrane</keyword>
<evidence type="ECO:0000256" key="5">
    <source>
        <dbReference type="ARBA" id="ARBA00022692"/>
    </source>
</evidence>
<dbReference type="STRING" id="679926.Mpet_1359"/>
<dbReference type="GO" id="GO:0032049">
    <property type="term" value="P:cardiolipin biosynthetic process"/>
    <property type="evidence" value="ECO:0007669"/>
    <property type="project" value="InterPro"/>
</dbReference>
<reference evidence="14 15" key="1">
    <citation type="journal article" date="2010" name="Stand. Genomic Sci.">
        <title>Complete genome sequence of Methanoplanus petrolearius type strain (SEBR 4847).</title>
        <authorList>
            <person name="Brambilla E."/>
            <person name="Djao O.D."/>
            <person name="Daligault H."/>
            <person name="Lapidus A."/>
            <person name="Lucas S."/>
            <person name="Hammon N."/>
            <person name="Nolan M."/>
            <person name="Tice H."/>
            <person name="Cheng J.F."/>
            <person name="Han C."/>
            <person name="Tapia R."/>
            <person name="Goodwin L."/>
            <person name="Pitluck S."/>
            <person name="Liolios K."/>
            <person name="Ivanova N."/>
            <person name="Mavromatis K."/>
            <person name="Mikhailova N."/>
            <person name="Pati A."/>
            <person name="Chen A."/>
            <person name="Palaniappan K."/>
            <person name="Land M."/>
            <person name="Hauser L."/>
            <person name="Chang Y.J."/>
            <person name="Jeffries C.D."/>
            <person name="Rohde M."/>
            <person name="Spring S."/>
            <person name="Sikorski J."/>
            <person name="Goker M."/>
            <person name="Woyke T."/>
            <person name="Bristow J."/>
            <person name="Eisen J.A."/>
            <person name="Markowitz V."/>
            <person name="Hugenholtz P."/>
            <person name="Kyrpides N.C."/>
            <person name="Klenk H.P."/>
        </authorList>
    </citation>
    <scope>NUCLEOTIDE SEQUENCE [LARGE SCALE GENOMIC DNA]</scope>
    <source>
        <strain evidence="15">DSM 11571 / OCM 486 / SEBR 4847</strain>
    </source>
</reference>
<keyword evidence="3" id="KW-0444">Lipid biosynthesis</keyword>
<keyword evidence="15" id="KW-1185">Reference proteome</keyword>
<evidence type="ECO:0000313" key="14">
    <source>
        <dbReference type="EMBL" id="ADN36119.1"/>
    </source>
</evidence>
<keyword evidence="2" id="KW-1003">Cell membrane</keyword>
<dbReference type="HAMAP" id="MF_01916">
    <property type="entry name" value="Cardiolipin_synth_Cls"/>
    <property type="match status" value="1"/>
</dbReference>
<keyword evidence="8" id="KW-0443">Lipid metabolism</keyword>
<evidence type="ECO:0000259" key="13">
    <source>
        <dbReference type="PROSITE" id="PS50035"/>
    </source>
</evidence>
<feature type="domain" description="PLD phosphodiesterase" evidence="13">
    <location>
        <begin position="405"/>
        <end position="432"/>
    </location>
</feature>
<dbReference type="InterPro" id="IPR030874">
    <property type="entry name" value="Cardiolipin_synth_Firmi"/>
</dbReference>
<proteinExistence type="inferred from homology"/>
<dbReference type="SUPFAM" id="SSF56024">
    <property type="entry name" value="Phospholipase D/nuclease"/>
    <property type="match status" value="2"/>
</dbReference>